<organism evidence="6 7">
    <name type="scientific">Mytilus coruscus</name>
    <name type="common">Sea mussel</name>
    <dbReference type="NCBI Taxonomy" id="42192"/>
    <lineage>
        <taxon>Eukaryota</taxon>
        <taxon>Metazoa</taxon>
        <taxon>Spiralia</taxon>
        <taxon>Lophotrochozoa</taxon>
        <taxon>Mollusca</taxon>
        <taxon>Bivalvia</taxon>
        <taxon>Autobranchia</taxon>
        <taxon>Pteriomorphia</taxon>
        <taxon>Mytilida</taxon>
        <taxon>Mytiloidea</taxon>
        <taxon>Mytilidae</taxon>
        <taxon>Mytilinae</taxon>
        <taxon>Mytilus</taxon>
    </lineage>
</organism>
<evidence type="ECO:0000313" key="7">
    <source>
        <dbReference type="Proteomes" id="UP000507470"/>
    </source>
</evidence>
<protein>
    <recommendedName>
        <fullName evidence="5">ZMYM2-like/QRICH1 C-terminal domain-containing protein</fullName>
    </recommendedName>
</protein>
<dbReference type="InterPro" id="IPR011010">
    <property type="entry name" value="DNA_brk_join_enz"/>
</dbReference>
<dbReference type="PANTHER" id="PTHR21446:SF12">
    <property type="entry name" value="POTASSIUM CHANNEL TETRAMERIZATION DOMAIN CONTAINING 1"/>
    <property type="match status" value="1"/>
</dbReference>
<keyword evidence="7" id="KW-1185">Reference proteome</keyword>
<evidence type="ECO:0000259" key="5">
    <source>
        <dbReference type="Pfam" id="PF12012"/>
    </source>
</evidence>
<evidence type="ECO:0000313" key="6">
    <source>
        <dbReference type="EMBL" id="CAC5394689.1"/>
    </source>
</evidence>
<dbReference type="OrthoDB" id="6144956at2759"/>
<dbReference type="GO" id="GO:0006310">
    <property type="term" value="P:DNA recombination"/>
    <property type="evidence" value="ECO:0007669"/>
    <property type="project" value="UniProtKB-KW"/>
</dbReference>
<gene>
    <name evidence="6" type="ORF">MCOR_29418</name>
</gene>
<accession>A0A6J8CHB4</accession>
<reference evidence="6 7" key="1">
    <citation type="submission" date="2020-06" db="EMBL/GenBank/DDBJ databases">
        <authorList>
            <person name="Li R."/>
            <person name="Bekaert M."/>
        </authorList>
    </citation>
    <scope>NUCLEOTIDE SEQUENCE [LARGE SCALE GENOMIC DNA]</scope>
    <source>
        <strain evidence="7">wild</strain>
    </source>
</reference>
<dbReference type="InterPro" id="IPR021893">
    <property type="entry name" value="ZMYM2-like_C"/>
</dbReference>
<dbReference type="Gene3D" id="1.10.443.10">
    <property type="entry name" value="Intergrase catalytic core"/>
    <property type="match status" value="1"/>
</dbReference>
<dbReference type="GO" id="GO:0003677">
    <property type="term" value="F:DNA binding"/>
    <property type="evidence" value="ECO:0007669"/>
    <property type="project" value="InterPro"/>
</dbReference>
<keyword evidence="1" id="KW-1017">Isopeptide bond</keyword>
<evidence type="ECO:0000256" key="2">
    <source>
        <dbReference type="ARBA" id="ARBA00022553"/>
    </source>
</evidence>
<proteinExistence type="predicted"/>
<dbReference type="GO" id="GO:0015074">
    <property type="term" value="P:DNA integration"/>
    <property type="evidence" value="ECO:0007669"/>
    <property type="project" value="InterPro"/>
</dbReference>
<evidence type="ECO:0000256" key="4">
    <source>
        <dbReference type="ARBA" id="ARBA00023172"/>
    </source>
</evidence>
<keyword evidence="2" id="KW-0597">Phosphoprotein</keyword>
<dbReference type="InterPro" id="IPR052787">
    <property type="entry name" value="MAVS"/>
</dbReference>
<dbReference type="Pfam" id="PF12012">
    <property type="entry name" value="DUF3504"/>
    <property type="match status" value="1"/>
</dbReference>
<evidence type="ECO:0000256" key="1">
    <source>
        <dbReference type="ARBA" id="ARBA00022499"/>
    </source>
</evidence>
<evidence type="ECO:0000256" key="3">
    <source>
        <dbReference type="ARBA" id="ARBA00022843"/>
    </source>
</evidence>
<dbReference type="Proteomes" id="UP000507470">
    <property type="component" value="Unassembled WGS sequence"/>
</dbReference>
<keyword evidence="3" id="KW-0832">Ubl conjugation</keyword>
<keyword evidence="4" id="KW-0233">DNA recombination</keyword>
<dbReference type="InterPro" id="IPR013762">
    <property type="entry name" value="Integrase-like_cat_sf"/>
</dbReference>
<dbReference type="EMBL" id="CACVKT020005353">
    <property type="protein sequence ID" value="CAC5394689.1"/>
    <property type="molecule type" value="Genomic_DNA"/>
</dbReference>
<sequence>MFWTIGINFGLRGGQEHRDLCMENFRLETADNGEHVLVNRETVSKTYRGGLDHRNIEPHMARAFENRQQPDKCPVHIFKTYIQKLPLERAKEAFYFQPLACYRDKPIWFSKQPVGKNKLEVVVKTVMGKAGIDGFYTNHSLRATTATLLFNANIPEQLIREQTGHRSNALWSYSRPSEPQKRKMSEILQLNEDSCTSIGPTVSKQATTSSSPTAAKQATNTNVPIVSNPATTINAESVPSNLQRLKSAEEKLTKLREQTLHIKQFSSDIQVFLGTYQGNKSIVSETKSIKETIDASKDYELKVDLNSLITKLSKEVQDFGQIKVSENS</sequence>
<name>A0A6J8CHB4_MYTCO</name>
<dbReference type="AlphaFoldDB" id="A0A6J8CHB4"/>
<feature type="domain" description="ZMYM2-like/QRICH1 C-terminal" evidence="5">
    <location>
        <begin position="5"/>
        <end position="126"/>
    </location>
</feature>
<dbReference type="SUPFAM" id="SSF56349">
    <property type="entry name" value="DNA breaking-rejoining enzymes"/>
    <property type="match status" value="1"/>
</dbReference>
<dbReference type="PANTHER" id="PTHR21446">
    <property type="entry name" value="DUF3504 DOMAIN-CONTAINING PROTEIN"/>
    <property type="match status" value="1"/>
</dbReference>